<accession>A0ABV7YQ38</accession>
<dbReference type="SUPFAM" id="SSF53756">
    <property type="entry name" value="UDP-Glycosyltransferase/glycogen phosphorylase"/>
    <property type="match status" value="1"/>
</dbReference>
<protein>
    <submittedName>
        <fullName evidence="4">Glycosyltransferase family 4 protein</fullName>
    </submittedName>
</protein>
<dbReference type="InterPro" id="IPR001296">
    <property type="entry name" value="Glyco_trans_1"/>
</dbReference>
<dbReference type="PANTHER" id="PTHR46401:SF2">
    <property type="entry name" value="GLYCOSYLTRANSFERASE WBBK-RELATED"/>
    <property type="match status" value="1"/>
</dbReference>
<reference evidence="5" key="1">
    <citation type="journal article" date="2019" name="Int. J. Syst. Evol. Microbiol.">
        <title>The Global Catalogue of Microorganisms (GCM) 10K type strain sequencing project: providing services to taxonomists for standard genome sequencing and annotation.</title>
        <authorList>
            <consortium name="The Broad Institute Genomics Platform"/>
            <consortium name="The Broad Institute Genome Sequencing Center for Infectious Disease"/>
            <person name="Wu L."/>
            <person name="Ma J."/>
        </authorList>
    </citation>
    <scope>NUCLEOTIDE SEQUENCE [LARGE SCALE GENOMIC DNA]</scope>
    <source>
        <strain evidence="5">CECT 7956</strain>
    </source>
</reference>
<evidence type="ECO:0000313" key="5">
    <source>
        <dbReference type="Proteomes" id="UP001595616"/>
    </source>
</evidence>
<dbReference type="Pfam" id="PF13439">
    <property type="entry name" value="Glyco_transf_4"/>
    <property type="match status" value="1"/>
</dbReference>
<dbReference type="InterPro" id="IPR028098">
    <property type="entry name" value="Glyco_trans_4-like_N"/>
</dbReference>
<dbReference type="Proteomes" id="UP001595616">
    <property type="component" value="Unassembled WGS sequence"/>
</dbReference>
<proteinExistence type="predicted"/>
<evidence type="ECO:0000259" key="3">
    <source>
        <dbReference type="Pfam" id="PF13439"/>
    </source>
</evidence>
<feature type="domain" description="Glycosyl transferase family 1" evidence="2">
    <location>
        <begin position="192"/>
        <end position="307"/>
    </location>
</feature>
<gene>
    <name evidence="4" type="ORF">ACFOOI_02240</name>
</gene>
<dbReference type="EMBL" id="JBHRYQ010000001">
    <property type="protein sequence ID" value="MFC3809463.1"/>
    <property type="molecule type" value="Genomic_DNA"/>
</dbReference>
<evidence type="ECO:0000313" key="4">
    <source>
        <dbReference type="EMBL" id="MFC3809463.1"/>
    </source>
</evidence>
<keyword evidence="1" id="KW-0808">Transferase</keyword>
<name>A0ABV7YQ38_9BACT</name>
<feature type="domain" description="Glycosyltransferase subfamily 4-like N-terminal" evidence="3">
    <location>
        <begin position="40"/>
        <end position="173"/>
    </location>
</feature>
<dbReference type="CDD" id="cd03809">
    <property type="entry name" value="GT4_MtfB-like"/>
    <property type="match status" value="1"/>
</dbReference>
<dbReference type="PANTHER" id="PTHR46401">
    <property type="entry name" value="GLYCOSYLTRANSFERASE WBBK-RELATED"/>
    <property type="match status" value="1"/>
</dbReference>
<dbReference type="Gene3D" id="3.40.50.2000">
    <property type="entry name" value="Glycogen Phosphorylase B"/>
    <property type="match status" value="2"/>
</dbReference>
<organism evidence="4 5">
    <name type="scientific">Lacihabitans lacunae</name>
    <dbReference type="NCBI Taxonomy" id="1028214"/>
    <lineage>
        <taxon>Bacteria</taxon>
        <taxon>Pseudomonadati</taxon>
        <taxon>Bacteroidota</taxon>
        <taxon>Cytophagia</taxon>
        <taxon>Cytophagales</taxon>
        <taxon>Leadbetterellaceae</taxon>
        <taxon>Lacihabitans</taxon>
    </lineage>
</organism>
<evidence type="ECO:0000256" key="1">
    <source>
        <dbReference type="ARBA" id="ARBA00022679"/>
    </source>
</evidence>
<comment type="caution">
    <text evidence="4">The sequence shown here is derived from an EMBL/GenBank/DDBJ whole genome shotgun (WGS) entry which is preliminary data.</text>
</comment>
<dbReference type="Pfam" id="PF00534">
    <property type="entry name" value="Glycos_transf_1"/>
    <property type="match status" value="1"/>
</dbReference>
<sequence>MRKKRIIVDAHIFDKERQGTTTYIKGFYTAFCKQFDGEFEVFFCAMDIDNLAFHFPDIDPKYFIKLKFRSSAIRLVFEIPYVIRKHKIDFAHFQQIVPFVKNCIFIVTIHDLLFKDLPDKFSFFYRLSRNFLFERALRKSDIKLTVSHYSLNSIIQYYGIKEVFITPNAINSDFLSEINKIESANYVRNKYGLTKYILYVSRIEPRKNHLELMKVFYDLGLGKKGYQLLFVGKNDIEVKGLSDYISQLDEEARSHFYWLDTIDDKEILHVYNAAELFVYPSLAEGFGIPPIEAVSLGVNTICSNLTAMSDFSFLEGNLFNPLDYLEFRNVLKNNLANSNLSHVLSQRKQTVRSKYNWDSGIKILYNAIREIK</sequence>
<keyword evidence="5" id="KW-1185">Reference proteome</keyword>
<dbReference type="RefSeq" id="WP_379834557.1">
    <property type="nucleotide sequence ID" value="NZ_JBHRYQ010000001.1"/>
</dbReference>
<evidence type="ECO:0000259" key="2">
    <source>
        <dbReference type="Pfam" id="PF00534"/>
    </source>
</evidence>